<dbReference type="InterPro" id="IPR012318">
    <property type="entry name" value="HTH_CRP"/>
</dbReference>
<dbReference type="InterPro" id="IPR036388">
    <property type="entry name" value="WH-like_DNA-bd_sf"/>
</dbReference>
<gene>
    <name evidence="5" type="ORF">ILT43_15100</name>
</gene>
<reference evidence="5 6" key="1">
    <citation type="submission" date="2020-12" db="EMBL/GenBank/DDBJ databases">
        <title>Sphingomonas sp.</title>
        <authorList>
            <person name="Kim M.K."/>
        </authorList>
    </citation>
    <scope>NUCLEOTIDE SEQUENCE [LARGE SCALE GENOMIC DNA]</scope>
    <source>
        <strain evidence="5 6">BT552</strain>
    </source>
</reference>
<dbReference type="Proteomes" id="UP000763641">
    <property type="component" value="Unassembled WGS sequence"/>
</dbReference>
<dbReference type="SUPFAM" id="SSF46785">
    <property type="entry name" value="Winged helix' DNA-binding domain"/>
    <property type="match status" value="1"/>
</dbReference>
<dbReference type="Gene3D" id="2.60.120.10">
    <property type="entry name" value="Jelly Rolls"/>
    <property type="match status" value="1"/>
</dbReference>
<evidence type="ECO:0000313" key="5">
    <source>
        <dbReference type="EMBL" id="MBM6577707.1"/>
    </source>
</evidence>
<dbReference type="PROSITE" id="PS51063">
    <property type="entry name" value="HTH_CRP_2"/>
    <property type="match status" value="1"/>
</dbReference>
<keyword evidence="6" id="KW-1185">Reference proteome</keyword>
<keyword evidence="3" id="KW-0804">Transcription</keyword>
<feature type="domain" description="HTH crp-type" evidence="4">
    <location>
        <begin position="120"/>
        <end position="194"/>
    </location>
</feature>
<name>A0ABS2D9T9_9SPHN</name>
<dbReference type="SUPFAM" id="SSF51206">
    <property type="entry name" value="cAMP-binding domain-like"/>
    <property type="match status" value="1"/>
</dbReference>
<dbReference type="InterPro" id="IPR036390">
    <property type="entry name" value="WH_DNA-bd_sf"/>
</dbReference>
<dbReference type="Gene3D" id="1.10.10.10">
    <property type="entry name" value="Winged helix-like DNA-binding domain superfamily/Winged helix DNA-binding domain"/>
    <property type="match status" value="1"/>
</dbReference>
<evidence type="ECO:0000256" key="3">
    <source>
        <dbReference type="ARBA" id="ARBA00023163"/>
    </source>
</evidence>
<keyword evidence="1" id="KW-0805">Transcription regulation</keyword>
<evidence type="ECO:0000259" key="4">
    <source>
        <dbReference type="PROSITE" id="PS51063"/>
    </source>
</evidence>
<sequence>MKIGQDTVLARTDLLKAGAEKIPVYTIFSGWAYRYIDLRENCRQILDILLPGDLIGLQAPFTGKVRHSVRTLTDVSVCSLDPSGFEVVLAAHPALSEALIATLLMEEHRADMRLMLLGRQRPTERMGYLLLELRDRLSRRGTDVSGGFRLPLTYHHFADLLGISRSQVANSLTELRDRRWATITDKYAIIDNHTAMAGECQYDGLPPASLRALI</sequence>
<evidence type="ECO:0000256" key="2">
    <source>
        <dbReference type="ARBA" id="ARBA00023125"/>
    </source>
</evidence>
<dbReference type="Pfam" id="PF13545">
    <property type="entry name" value="HTH_Crp_2"/>
    <property type="match status" value="1"/>
</dbReference>
<dbReference type="InterPro" id="IPR000595">
    <property type="entry name" value="cNMP-bd_dom"/>
</dbReference>
<protein>
    <submittedName>
        <fullName evidence="5">Crp/Fnr family transcriptional regulator</fullName>
    </submittedName>
</protein>
<dbReference type="RefSeq" id="WP_204199803.1">
    <property type="nucleotide sequence ID" value="NZ_JAFEMC010000004.1"/>
</dbReference>
<dbReference type="Pfam" id="PF00027">
    <property type="entry name" value="cNMP_binding"/>
    <property type="match status" value="1"/>
</dbReference>
<accession>A0ABS2D9T9</accession>
<dbReference type="InterPro" id="IPR018490">
    <property type="entry name" value="cNMP-bd_dom_sf"/>
</dbReference>
<dbReference type="InterPro" id="IPR014710">
    <property type="entry name" value="RmlC-like_jellyroll"/>
</dbReference>
<comment type="caution">
    <text evidence="5">The sequence shown here is derived from an EMBL/GenBank/DDBJ whole genome shotgun (WGS) entry which is preliminary data.</text>
</comment>
<evidence type="ECO:0000256" key="1">
    <source>
        <dbReference type="ARBA" id="ARBA00023015"/>
    </source>
</evidence>
<proteinExistence type="predicted"/>
<keyword evidence="2" id="KW-0238">DNA-binding</keyword>
<dbReference type="EMBL" id="JAFEMC010000004">
    <property type="protein sequence ID" value="MBM6577707.1"/>
    <property type="molecule type" value="Genomic_DNA"/>
</dbReference>
<dbReference type="CDD" id="cd00038">
    <property type="entry name" value="CAP_ED"/>
    <property type="match status" value="1"/>
</dbReference>
<organism evidence="5 6">
    <name type="scientific">Sphingomonas longa</name>
    <dbReference type="NCBI Taxonomy" id="2778730"/>
    <lineage>
        <taxon>Bacteria</taxon>
        <taxon>Pseudomonadati</taxon>
        <taxon>Pseudomonadota</taxon>
        <taxon>Alphaproteobacteria</taxon>
        <taxon>Sphingomonadales</taxon>
        <taxon>Sphingomonadaceae</taxon>
        <taxon>Sphingomonas</taxon>
    </lineage>
</organism>
<evidence type="ECO:0000313" key="6">
    <source>
        <dbReference type="Proteomes" id="UP000763641"/>
    </source>
</evidence>